<dbReference type="PANTHER" id="PTHR46796">
    <property type="entry name" value="HTH-TYPE TRANSCRIPTIONAL ACTIVATOR RHAS-RELATED"/>
    <property type="match status" value="1"/>
</dbReference>
<dbReference type="AlphaFoldDB" id="A0A2W4QU61"/>
<dbReference type="SUPFAM" id="SSF46689">
    <property type="entry name" value="Homeodomain-like"/>
    <property type="match status" value="2"/>
</dbReference>
<accession>A0A2W4QU61</accession>
<dbReference type="InterPro" id="IPR018060">
    <property type="entry name" value="HTH_AraC"/>
</dbReference>
<dbReference type="Gene3D" id="1.10.10.60">
    <property type="entry name" value="Homeodomain-like"/>
    <property type="match status" value="1"/>
</dbReference>
<evidence type="ECO:0000259" key="4">
    <source>
        <dbReference type="PROSITE" id="PS01124"/>
    </source>
</evidence>
<name>A0A2W4QU61_9GAMM</name>
<protein>
    <recommendedName>
        <fullName evidence="4">HTH araC/xylS-type domain-containing protein</fullName>
    </recommendedName>
</protein>
<dbReference type="SMART" id="SM00342">
    <property type="entry name" value="HTH_ARAC"/>
    <property type="match status" value="1"/>
</dbReference>
<dbReference type="EMBL" id="QJPH01000382">
    <property type="protein sequence ID" value="PZN75581.1"/>
    <property type="molecule type" value="Genomic_DNA"/>
</dbReference>
<dbReference type="Proteomes" id="UP000249396">
    <property type="component" value="Unassembled WGS sequence"/>
</dbReference>
<dbReference type="PROSITE" id="PS01124">
    <property type="entry name" value="HTH_ARAC_FAMILY_2"/>
    <property type="match status" value="1"/>
</dbReference>
<dbReference type="InterPro" id="IPR050204">
    <property type="entry name" value="AraC_XylS_family_regulators"/>
</dbReference>
<organism evidence="5 6">
    <name type="scientific">Candidatus Methylumidiphilus alinenensis</name>
    <dbReference type="NCBI Taxonomy" id="2202197"/>
    <lineage>
        <taxon>Bacteria</taxon>
        <taxon>Pseudomonadati</taxon>
        <taxon>Pseudomonadota</taxon>
        <taxon>Gammaproteobacteria</taxon>
        <taxon>Methylococcales</taxon>
        <taxon>Candidatus Methylumidiphilus</taxon>
    </lineage>
</organism>
<dbReference type="GO" id="GO:0043565">
    <property type="term" value="F:sequence-specific DNA binding"/>
    <property type="evidence" value="ECO:0007669"/>
    <property type="project" value="InterPro"/>
</dbReference>
<dbReference type="InterPro" id="IPR009057">
    <property type="entry name" value="Homeodomain-like_sf"/>
</dbReference>
<evidence type="ECO:0000256" key="3">
    <source>
        <dbReference type="ARBA" id="ARBA00023163"/>
    </source>
</evidence>
<evidence type="ECO:0000256" key="1">
    <source>
        <dbReference type="ARBA" id="ARBA00023015"/>
    </source>
</evidence>
<reference evidence="5 6" key="1">
    <citation type="journal article" date="2018" name="Aquat. Microb. Ecol.">
        <title>Gammaproteobacterial methanotrophs dominate.</title>
        <authorList>
            <person name="Rissanen A.J."/>
            <person name="Saarenheimo J."/>
            <person name="Tiirola M."/>
            <person name="Peura S."/>
            <person name="Aalto S.L."/>
            <person name="Karvinen A."/>
            <person name="Nykanen H."/>
        </authorList>
    </citation>
    <scope>NUCLEOTIDE SEQUENCE [LARGE SCALE GENOMIC DNA]</scope>
    <source>
        <strain evidence="5">AMbin10</strain>
    </source>
</reference>
<proteinExistence type="predicted"/>
<gene>
    <name evidence="5" type="ORF">DM484_18405</name>
</gene>
<dbReference type="PANTHER" id="PTHR46796:SF12">
    <property type="entry name" value="HTH-TYPE DNA-BINDING TRANSCRIPTIONAL ACTIVATOR EUTR"/>
    <property type="match status" value="1"/>
</dbReference>
<comment type="caution">
    <text evidence="5">The sequence shown here is derived from an EMBL/GenBank/DDBJ whole genome shotgun (WGS) entry which is preliminary data.</text>
</comment>
<dbReference type="InterPro" id="IPR018062">
    <property type="entry name" value="HTH_AraC-typ_CS"/>
</dbReference>
<keyword evidence="1" id="KW-0805">Transcription regulation</keyword>
<keyword evidence="2" id="KW-0238">DNA-binding</keyword>
<evidence type="ECO:0000313" key="6">
    <source>
        <dbReference type="Proteomes" id="UP000249396"/>
    </source>
</evidence>
<sequence>MLKAGLGLTIHDSHIDEITAAPGWSVEHIKTTPNAIFQKREFIQTAHLHIGKHTRSAGLMTRGTSPPGMIALAIPVHAASNPRFCGQELSPDRVFVGLAGTEFESVGSSTFQVFFVALGVDAFRRHATTLWGMDWTPLLPIGRLLFPNSSYRDRCIGALSRLVEFGLRHPPHLADPEIALLLEDDSLDALLGSTGLDSTRPKETPCRRYQALRCAVHHIREHFDEPVTLRRLCQVTGVSDRALESAFKETFDMTPKAYITLTRLHGVRRALCTAGPDDLSVTEVAMRWGFIHLGRFAQYYREQFGESPSESLYRRTRRDRLISLPFPT</sequence>
<feature type="domain" description="HTH araC/xylS-type" evidence="4">
    <location>
        <begin position="213"/>
        <end position="314"/>
    </location>
</feature>
<dbReference type="PROSITE" id="PS00041">
    <property type="entry name" value="HTH_ARAC_FAMILY_1"/>
    <property type="match status" value="1"/>
</dbReference>
<dbReference type="Pfam" id="PF12833">
    <property type="entry name" value="HTH_18"/>
    <property type="match status" value="1"/>
</dbReference>
<evidence type="ECO:0000313" key="5">
    <source>
        <dbReference type="EMBL" id="PZN75581.1"/>
    </source>
</evidence>
<dbReference type="GO" id="GO:0003700">
    <property type="term" value="F:DNA-binding transcription factor activity"/>
    <property type="evidence" value="ECO:0007669"/>
    <property type="project" value="InterPro"/>
</dbReference>
<keyword evidence="3" id="KW-0804">Transcription</keyword>
<evidence type="ECO:0000256" key="2">
    <source>
        <dbReference type="ARBA" id="ARBA00023125"/>
    </source>
</evidence>